<evidence type="ECO:0000256" key="8">
    <source>
        <dbReference type="SAM" id="Phobius"/>
    </source>
</evidence>
<proteinExistence type="inferred from homology"/>
<feature type="transmembrane region" description="Helical" evidence="8">
    <location>
        <begin position="77"/>
        <end position="100"/>
    </location>
</feature>
<keyword evidence="7 8" id="KW-0472">Membrane</keyword>
<name>A0A547QAV7_9RHOB</name>
<feature type="transmembrane region" description="Helical" evidence="8">
    <location>
        <begin position="306"/>
        <end position="323"/>
    </location>
</feature>
<gene>
    <name evidence="10" type="ORF">FEV53_00440</name>
</gene>
<evidence type="ECO:0000313" key="11">
    <source>
        <dbReference type="Proteomes" id="UP000318590"/>
    </source>
</evidence>
<keyword evidence="5 8" id="KW-0812">Transmembrane</keyword>
<feature type="transmembrane region" description="Helical" evidence="8">
    <location>
        <begin position="343"/>
        <end position="365"/>
    </location>
</feature>
<comment type="function">
    <text evidence="1">Resistance to tetracycline by an active tetracycline efflux. This is an energy-dependent process that decreases the accumulation of the antibiotic in whole cells. This protein functions as a metal-tetracycline/H(+) antiporter.</text>
</comment>
<organism evidence="10 11">
    <name type="scientific">Palleronia caenipelagi</name>
    <dbReference type="NCBI Taxonomy" id="2489174"/>
    <lineage>
        <taxon>Bacteria</taxon>
        <taxon>Pseudomonadati</taxon>
        <taxon>Pseudomonadota</taxon>
        <taxon>Alphaproteobacteria</taxon>
        <taxon>Rhodobacterales</taxon>
        <taxon>Roseobacteraceae</taxon>
        <taxon>Palleronia</taxon>
    </lineage>
</organism>
<evidence type="ECO:0000256" key="6">
    <source>
        <dbReference type="ARBA" id="ARBA00022989"/>
    </source>
</evidence>
<sequence>MRARLPLLFILITLMIDAMGIGLLIPVMPRLIQELNGGTLAQAALWGGILSTTYAGMQFLFGPALGALSDRYGRRPVLLLTLSVLVLDYVVLALASSIWIVLISRMIGGIAASTRSVATAFIADISTPEQKTARFGLVGAAFGFGFVIGPLIGGQLAEVGTRAPFWGAAALAVSNLLLGLIVLPETVTRRMRRRFRFRQANPVGILLHLGRQERIGRLTLLFFLYQTAFFAYPAIWPYFAQEQFGWGPRMIGASLGLFGISLALVQGLLIRVVIRVLDDRGAVLWGLCFNALAFLAMGLVQSGRTALILAPLAALGAIVPPALQSMMSRAIPDNAQGGLQGLLTSAGGLAMVVSPFFMSQVFWFATAESTSYHLPGAPFLVSMALMLACIVVFLGRKRMTPRR</sequence>
<feature type="transmembrane region" description="Helical" evidence="8">
    <location>
        <begin position="135"/>
        <end position="157"/>
    </location>
</feature>
<dbReference type="InterPro" id="IPR020846">
    <property type="entry name" value="MFS_dom"/>
</dbReference>
<dbReference type="EMBL" id="VFSV01000001">
    <property type="protein sequence ID" value="TRD23519.1"/>
    <property type="molecule type" value="Genomic_DNA"/>
</dbReference>
<dbReference type="PROSITE" id="PS00216">
    <property type="entry name" value="SUGAR_TRANSPORT_1"/>
    <property type="match status" value="1"/>
</dbReference>
<feature type="transmembrane region" description="Helical" evidence="8">
    <location>
        <begin position="106"/>
        <end position="123"/>
    </location>
</feature>
<dbReference type="OrthoDB" id="9764259at2"/>
<keyword evidence="11" id="KW-1185">Reference proteome</keyword>
<comment type="similarity">
    <text evidence="3">Belongs to the major facilitator superfamily. TCR/Tet family.</text>
</comment>
<evidence type="ECO:0000256" key="1">
    <source>
        <dbReference type="ARBA" id="ARBA00003279"/>
    </source>
</evidence>
<comment type="subcellular location">
    <subcellularLocation>
        <location evidence="2">Membrane</location>
        <topology evidence="2">Multi-pass membrane protein</topology>
    </subcellularLocation>
</comment>
<feature type="transmembrane region" description="Helical" evidence="8">
    <location>
        <begin position="40"/>
        <end position="65"/>
    </location>
</feature>
<dbReference type="InterPro" id="IPR005829">
    <property type="entry name" value="Sugar_transporter_CS"/>
</dbReference>
<keyword evidence="4" id="KW-0813">Transport</keyword>
<protein>
    <submittedName>
        <fullName evidence="10">TCR/Tet family MFS transporter</fullName>
    </submittedName>
</protein>
<evidence type="ECO:0000256" key="5">
    <source>
        <dbReference type="ARBA" id="ARBA00022692"/>
    </source>
</evidence>
<dbReference type="InterPro" id="IPR036259">
    <property type="entry name" value="MFS_trans_sf"/>
</dbReference>
<feature type="transmembrane region" description="Helical" evidence="8">
    <location>
        <begin position="163"/>
        <end position="183"/>
    </location>
</feature>
<dbReference type="GO" id="GO:0022857">
    <property type="term" value="F:transmembrane transporter activity"/>
    <property type="evidence" value="ECO:0007669"/>
    <property type="project" value="InterPro"/>
</dbReference>
<dbReference type="PANTHER" id="PTHR23504:SF15">
    <property type="entry name" value="MAJOR FACILITATOR SUPERFAMILY (MFS) PROFILE DOMAIN-CONTAINING PROTEIN"/>
    <property type="match status" value="1"/>
</dbReference>
<feature type="transmembrane region" description="Helical" evidence="8">
    <location>
        <begin position="7"/>
        <end position="28"/>
    </location>
</feature>
<dbReference type="RefSeq" id="WP_142832842.1">
    <property type="nucleotide sequence ID" value="NZ_VFSV01000001.1"/>
</dbReference>
<dbReference type="Gene3D" id="1.20.1250.20">
    <property type="entry name" value="MFS general substrate transporter like domains"/>
    <property type="match status" value="1"/>
</dbReference>
<evidence type="ECO:0000256" key="4">
    <source>
        <dbReference type="ARBA" id="ARBA00022448"/>
    </source>
</evidence>
<evidence type="ECO:0000256" key="3">
    <source>
        <dbReference type="ARBA" id="ARBA00007520"/>
    </source>
</evidence>
<dbReference type="AlphaFoldDB" id="A0A547QAV7"/>
<reference evidence="10 11" key="1">
    <citation type="submission" date="2019-06" db="EMBL/GenBank/DDBJ databases">
        <title>Paenimaribius caenipelagi gen. nov., sp. nov., isolated from a tidal flat.</title>
        <authorList>
            <person name="Yoon J.-H."/>
        </authorList>
    </citation>
    <scope>NUCLEOTIDE SEQUENCE [LARGE SCALE GENOMIC DNA]</scope>
    <source>
        <strain evidence="10 11">JBTF-M29</strain>
    </source>
</reference>
<dbReference type="SUPFAM" id="SSF103473">
    <property type="entry name" value="MFS general substrate transporter"/>
    <property type="match status" value="1"/>
</dbReference>
<feature type="domain" description="Major facilitator superfamily (MFS) profile" evidence="9">
    <location>
        <begin position="6"/>
        <end position="400"/>
    </location>
</feature>
<dbReference type="PROSITE" id="PS50850">
    <property type="entry name" value="MFS"/>
    <property type="match status" value="1"/>
</dbReference>
<evidence type="ECO:0000259" key="9">
    <source>
        <dbReference type="PROSITE" id="PS50850"/>
    </source>
</evidence>
<dbReference type="PRINTS" id="PR01035">
    <property type="entry name" value="TCRTETA"/>
</dbReference>
<evidence type="ECO:0000256" key="7">
    <source>
        <dbReference type="ARBA" id="ARBA00023136"/>
    </source>
</evidence>
<feature type="transmembrane region" description="Helical" evidence="8">
    <location>
        <begin position="282"/>
        <end position="300"/>
    </location>
</feature>
<keyword evidence="6 8" id="KW-1133">Transmembrane helix</keyword>
<comment type="caution">
    <text evidence="10">The sequence shown here is derived from an EMBL/GenBank/DDBJ whole genome shotgun (WGS) entry which is preliminary data.</text>
</comment>
<dbReference type="GO" id="GO:0016020">
    <property type="term" value="C:membrane"/>
    <property type="evidence" value="ECO:0007669"/>
    <property type="project" value="UniProtKB-SubCell"/>
</dbReference>
<feature type="transmembrane region" description="Helical" evidence="8">
    <location>
        <begin position="377"/>
        <end position="395"/>
    </location>
</feature>
<evidence type="ECO:0000313" key="10">
    <source>
        <dbReference type="EMBL" id="TRD23519.1"/>
    </source>
</evidence>
<accession>A0A547QAV7</accession>
<feature type="transmembrane region" description="Helical" evidence="8">
    <location>
        <begin position="251"/>
        <end position="270"/>
    </location>
</feature>
<dbReference type="InterPro" id="IPR001958">
    <property type="entry name" value="Tet-R_TetA/multi-R_MdtG-like"/>
</dbReference>
<dbReference type="Pfam" id="PF07690">
    <property type="entry name" value="MFS_1"/>
    <property type="match status" value="1"/>
</dbReference>
<dbReference type="InterPro" id="IPR011701">
    <property type="entry name" value="MFS"/>
</dbReference>
<dbReference type="PANTHER" id="PTHR23504">
    <property type="entry name" value="MAJOR FACILITATOR SUPERFAMILY DOMAIN-CONTAINING PROTEIN 10"/>
    <property type="match status" value="1"/>
</dbReference>
<feature type="transmembrane region" description="Helical" evidence="8">
    <location>
        <begin position="218"/>
        <end position="239"/>
    </location>
</feature>
<evidence type="ECO:0000256" key="2">
    <source>
        <dbReference type="ARBA" id="ARBA00004141"/>
    </source>
</evidence>
<dbReference type="Proteomes" id="UP000318590">
    <property type="component" value="Unassembled WGS sequence"/>
</dbReference>